<reference evidence="2 3" key="1">
    <citation type="submission" date="2020-06" db="EMBL/GenBank/DDBJ databases">
        <authorList>
            <person name="Kim S.-J."/>
            <person name="Park S.-J."/>
        </authorList>
    </citation>
    <scope>NUCLEOTIDE SEQUENCE [LARGE SCALE GENOMIC DNA]</scope>
    <source>
        <strain evidence="2 3">SW-151</strain>
    </source>
</reference>
<organism evidence="2 3">
    <name type="scientific">Parasphingorhabdus flavimaris</name>
    <dbReference type="NCBI Taxonomy" id="266812"/>
    <lineage>
        <taxon>Bacteria</taxon>
        <taxon>Pseudomonadati</taxon>
        <taxon>Pseudomonadota</taxon>
        <taxon>Alphaproteobacteria</taxon>
        <taxon>Sphingomonadales</taxon>
        <taxon>Sphingomonadaceae</taxon>
        <taxon>Parasphingorhabdus</taxon>
    </lineage>
</organism>
<gene>
    <name evidence="2" type="ORF">HUO14_11780</name>
</gene>
<feature type="chain" id="PRO_5045225188" evidence="1">
    <location>
        <begin position="31"/>
        <end position="195"/>
    </location>
</feature>
<evidence type="ECO:0000256" key="1">
    <source>
        <dbReference type="SAM" id="SignalP"/>
    </source>
</evidence>
<name>A0ABX2N4H7_9SPHN</name>
<keyword evidence="3" id="KW-1185">Reference proteome</keyword>
<keyword evidence="1" id="KW-0732">Signal</keyword>
<proteinExistence type="predicted"/>
<dbReference type="Proteomes" id="UP000652427">
    <property type="component" value="Unassembled WGS sequence"/>
</dbReference>
<protein>
    <submittedName>
        <fullName evidence="2">Uncharacterized protein</fullName>
    </submittedName>
</protein>
<dbReference type="RefSeq" id="WP_176280013.1">
    <property type="nucleotide sequence ID" value="NZ_JABWMH010000003.1"/>
</dbReference>
<evidence type="ECO:0000313" key="2">
    <source>
        <dbReference type="EMBL" id="NVD28582.1"/>
    </source>
</evidence>
<dbReference type="EMBL" id="JABWMH010000003">
    <property type="protein sequence ID" value="NVD28582.1"/>
    <property type="molecule type" value="Genomic_DNA"/>
</dbReference>
<evidence type="ECO:0000313" key="3">
    <source>
        <dbReference type="Proteomes" id="UP000652427"/>
    </source>
</evidence>
<feature type="signal peptide" evidence="1">
    <location>
        <begin position="1"/>
        <end position="30"/>
    </location>
</feature>
<comment type="caution">
    <text evidence="2">The sequence shown here is derived from an EMBL/GenBank/DDBJ whole genome shotgun (WGS) entry which is preliminary data.</text>
</comment>
<sequence length="195" mass="20331">MSDMRMILIEAAMVTSVLLAGMTVSQVAHATPLSASAQAAATDPRADVKIDSTIMVERSETSASGETVTKLLDPATVKVIPGDKLLFVNAYRNTGQNAVTGFVVNNPVHAAVALTEVVEDWALVSVDGGKNFGKLSELTVTETVATGTEETGETAAPVQTSRPAVASDVTHIRWVLTSPIAPGASGELRFRGIVK</sequence>
<accession>A0ABX2N4H7</accession>